<sequence length="207" mass="20404">MTRRPRTVVGARAVVAPVVVAAAVAVLAGACSVRVVDADATPAPTDELAVHAETGADDGGVQPVPAPTRSGDRRGLGGTPAATAGAQRGSGLPPLLERAGLQESVTQTATCGGGDLTVVEVGATVEVTDDCATLSVQSADTRVVAGRVEHLVVEAAGVWAVVADVGTVTVDGAGVRVAWEDGTPRVEASGADVGYGPVGVVRLDVDG</sequence>
<evidence type="ECO:0000256" key="2">
    <source>
        <dbReference type="SAM" id="SignalP"/>
    </source>
</evidence>
<reference evidence="3 4" key="1">
    <citation type="submission" date="2023-07" db="EMBL/GenBank/DDBJ databases">
        <title>Sequencing the genomes of 1000 actinobacteria strains.</title>
        <authorList>
            <person name="Klenk H.-P."/>
        </authorList>
    </citation>
    <scope>NUCLEOTIDE SEQUENCE [LARGE SCALE GENOMIC DNA]</scope>
    <source>
        <strain evidence="3 4">DSM 14785</strain>
    </source>
</reference>
<evidence type="ECO:0000313" key="3">
    <source>
        <dbReference type="EMBL" id="MDQ0425738.1"/>
    </source>
</evidence>
<dbReference type="PROSITE" id="PS51257">
    <property type="entry name" value="PROKAR_LIPOPROTEIN"/>
    <property type="match status" value="1"/>
</dbReference>
<name>A0ABU0GKX5_9CELL</name>
<evidence type="ECO:0000313" key="4">
    <source>
        <dbReference type="Proteomes" id="UP001240250"/>
    </source>
</evidence>
<dbReference type="Proteomes" id="UP001240250">
    <property type="component" value="Unassembled WGS sequence"/>
</dbReference>
<dbReference type="EMBL" id="JAUSVM010000001">
    <property type="protein sequence ID" value="MDQ0425738.1"/>
    <property type="molecule type" value="Genomic_DNA"/>
</dbReference>
<feature type="chain" id="PRO_5047493365" description="DUF3060 domain-containing protein" evidence="2">
    <location>
        <begin position="22"/>
        <end position="207"/>
    </location>
</feature>
<organism evidence="3 4">
    <name type="scientific">Cellulomonas iranensis</name>
    <dbReference type="NCBI Taxonomy" id="76862"/>
    <lineage>
        <taxon>Bacteria</taxon>
        <taxon>Bacillati</taxon>
        <taxon>Actinomycetota</taxon>
        <taxon>Actinomycetes</taxon>
        <taxon>Micrococcales</taxon>
        <taxon>Cellulomonadaceae</taxon>
        <taxon>Cellulomonas</taxon>
    </lineage>
</organism>
<dbReference type="RefSeq" id="WP_070320721.1">
    <property type="nucleotide sequence ID" value="NZ_JAUSVM010000001.1"/>
</dbReference>
<protein>
    <recommendedName>
        <fullName evidence="5">DUF3060 domain-containing protein</fullName>
    </recommendedName>
</protein>
<comment type="caution">
    <text evidence="3">The sequence shown here is derived from an EMBL/GenBank/DDBJ whole genome shotgun (WGS) entry which is preliminary data.</text>
</comment>
<gene>
    <name evidence="3" type="ORF">JO380_002119</name>
</gene>
<evidence type="ECO:0000256" key="1">
    <source>
        <dbReference type="SAM" id="MobiDB-lite"/>
    </source>
</evidence>
<feature type="region of interest" description="Disordered" evidence="1">
    <location>
        <begin position="53"/>
        <end position="93"/>
    </location>
</feature>
<proteinExistence type="predicted"/>
<accession>A0ABU0GKX5</accession>
<feature type="signal peptide" evidence="2">
    <location>
        <begin position="1"/>
        <end position="21"/>
    </location>
</feature>
<keyword evidence="2" id="KW-0732">Signal</keyword>
<evidence type="ECO:0008006" key="5">
    <source>
        <dbReference type="Google" id="ProtNLM"/>
    </source>
</evidence>
<keyword evidence="4" id="KW-1185">Reference proteome</keyword>